<keyword evidence="8" id="KW-1133">Transmembrane helix</keyword>
<feature type="transmembrane region" description="Helical" evidence="8">
    <location>
        <begin position="172"/>
        <end position="195"/>
    </location>
</feature>
<evidence type="ECO:0000259" key="9">
    <source>
        <dbReference type="PROSITE" id="PS50109"/>
    </source>
</evidence>
<accession>A0ABV8K9Y2</accession>
<gene>
    <name evidence="10" type="ORF">ACFOZ8_24580</name>
</gene>
<keyword evidence="5" id="KW-0067">ATP-binding</keyword>
<evidence type="ECO:0000256" key="8">
    <source>
        <dbReference type="SAM" id="Phobius"/>
    </source>
</evidence>
<dbReference type="Pfam" id="PF02518">
    <property type="entry name" value="HATPase_c"/>
    <property type="match status" value="1"/>
</dbReference>
<keyword evidence="6" id="KW-0902">Two-component regulatory system</keyword>
<feature type="region of interest" description="Disordered" evidence="7">
    <location>
        <begin position="447"/>
        <end position="469"/>
    </location>
</feature>
<dbReference type="EMBL" id="JBHSAM010000034">
    <property type="protein sequence ID" value="MFC4102801.1"/>
    <property type="molecule type" value="Genomic_DNA"/>
</dbReference>
<feature type="transmembrane region" description="Helical" evidence="8">
    <location>
        <begin position="92"/>
        <end position="114"/>
    </location>
</feature>
<dbReference type="Proteomes" id="UP001595715">
    <property type="component" value="Unassembled WGS sequence"/>
</dbReference>
<dbReference type="GO" id="GO:0004673">
    <property type="term" value="F:protein histidine kinase activity"/>
    <property type="evidence" value="ECO:0007669"/>
    <property type="project" value="UniProtKB-EC"/>
</dbReference>
<dbReference type="InterPro" id="IPR003594">
    <property type="entry name" value="HATPase_dom"/>
</dbReference>
<reference evidence="11" key="1">
    <citation type="journal article" date="2019" name="Int. J. Syst. Evol. Microbiol.">
        <title>The Global Catalogue of Microorganisms (GCM) 10K type strain sequencing project: providing services to taxonomists for standard genome sequencing and annotation.</title>
        <authorList>
            <consortium name="The Broad Institute Genomics Platform"/>
            <consortium name="The Broad Institute Genome Sequencing Center for Infectious Disease"/>
            <person name="Wu L."/>
            <person name="Ma J."/>
        </authorList>
    </citation>
    <scope>NUCLEOTIDE SEQUENCE [LARGE SCALE GENOMIC DNA]</scope>
    <source>
        <strain evidence="11">IBRC-M 10987</strain>
    </source>
</reference>
<dbReference type="PANTHER" id="PTHR40448:SF1">
    <property type="entry name" value="TWO-COMPONENT SENSOR HISTIDINE KINASE"/>
    <property type="match status" value="1"/>
</dbReference>
<feature type="domain" description="Histidine kinase" evidence="9">
    <location>
        <begin position="340"/>
        <end position="446"/>
    </location>
</feature>
<dbReference type="Gene3D" id="3.30.565.10">
    <property type="entry name" value="Histidine kinase-like ATPase, C-terminal domain"/>
    <property type="match status" value="1"/>
</dbReference>
<proteinExistence type="predicted"/>
<organism evidence="10 11">
    <name type="scientific">Paenibacillus xanthanilyticus</name>
    <dbReference type="NCBI Taxonomy" id="1783531"/>
    <lineage>
        <taxon>Bacteria</taxon>
        <taxon>Bacillati</taxon>
        <taxon>Bacillota</taxon>
        <taxon>Bacilli</taxon>
        <taxon>Bacillales</taxon>
        <taxon>Paenibacillaceae</taxon>
        <taxon>Paenibacillus</taxon>
    </lineage>
</organism>
<evidence type="ECO:0000256" key="1">
    <source>
        <dbReference type="ARBA" id="ARBA00022553"/>
    </source>
</evidence>
<feature type="compositionally biased region" description="Basic and acidic residues" evidence="7">
    <location>
        <begin position="449"/>
        <end position="469"/>
    </location>
</feature>
<dbReference type="PROSITE" id="PS50109">
    <property type="entry name" value="HIS_KIN"/>
    <property type="match status" value="1"/>
</dbReference>
<evidence type="ECO:0000256" key="2">
    <source>
        <dbReference type="ARBA" id="ARBA00022679"/>
    </source>
</evidence>
<comment type="caution">
    <text evidence="10">The sequence shown here is derived from an EMBL/GenBank/DDBJ whole genome shotgun (WGS) entry which is preliminary data.</text>
</comment>
<sequence>MQNLDEVLNRVYAFFIISYPQFVVYMYFTAVLLGVWQPLLRRRLMLTGFFALVYVDVLFAVLPKSLHLINSMATSLTVIWFVFRRQSVKMKLLFLTILNLIGILFDTGFLIVYTRFGGDYSKIWDSAPLVLYLVYWVLFSALLYAGRRLQRRNTPPVKRFVAFLLSLKGRPAFYLTLLSVMQVVCISYFILKYYIDPDFDNGFEVALYVSLILIVLVLVMAIRMIIKTREEATRSTQKTYISELNQMFATVRGQRHDFINHVQVMHSLLAMNKMERLREYMHGVADEIRTVDRAHVDHPSPALAALVEAKLAIADAKRIAFDYRIDDAPATFGAVTSIDLVRMIGNLIDNAFDAVLSLPIGERYVLLEMTTLRGALIISVTNHGTVLRDEQMEAMLAPGYTTKTGEHAGLGLSNVVERAAEYRGTVAVESDESRGVVVTIRIPNVAKSQPKEGRKAARAAEKGKHSARS</sequence>
<dbReference type="SMART" id="SM00387">
    <property type="entry name" value="HATPase_c"/>
    <property type="match status" value="1"/>
</dbReference>
<feature type="transmembrane region" description="Helical" evidence="8">
    <location>
        <begin position="207"/>
        <end position="226"/>
    </location>
</feature>
<name>A0ABV8K9Y2_9BACL</name>
<dbReference type="EC" id="2.7.13.3" evidence="10"/>
<dbReference type="RefSeq" id="WP_377721408.1">
    <property type="nucleotide sequence ID" value="NZ_JBHSAM010000034.1"/>
</dbReference>
<keyword evidence="11" id="KW-1185">Reference proteome</keyword>
<feature type="transmembrane region" description="Helical" evidence="8">
    <location>
        <begin position="12"/>
        <end position="36"/>
    </location>
</feature>
<keyword evidence="8" id="KW-0472">Membrane</keyword>
<keyword evidence="3" id="KW-0547">Nucleotide-binding</keyword>
<evidence type="ECO:0000313" key="10">
    <source>
        <dbReference type="EMBL" id="MFC4102801.1"/>
    </source>
</evidence>
<keyword evidence="1" id="KW-0597">Phosphoprotein</keyword>
<dbReference type="InterPro" id="IPR039506">
    <property type="entry name" value="SPOB_a"/>
</dbReference>
<evidence type="ECO:0000256" key="5">
    <source>
        <dbReference type="ARBA" id="ARBA00022840"/>
    </source>
</evidence>
<protein>
    <submittedName>
        <fullName evidence="10">Sensor histidine kinase</fullName>
        <ecNumber evidence="10">2.7.13.3</ecNumber>
    </submittedName>
</protein>
<dbReference type="InterPro" id="IPR036890">
    <property type="entry name" value="HATPase_C_sf"/>
</dbReference>
<evidence type="ECO:0000256" key="4">
    <source>
        <dbReference type="ARBA" id="ARBA00022777"/>
    </source>
</evidence>
<feature type="transmembrane region" description="Helical" evidence="8">
    <location>
        <begin position="126"/>
        <end position="145"/>
    </location>
</feature>
<keyword evidence="2 10" id="KW-0808">Transferase</keyword>
<dbReference type="InterPro" id="IPR005467">
    <property type="entry name" value="His_kinase_dom"/>
</dbReference>
<evidence type="ECO:0000256" key="6">
    <source>
        <dbReference type="ARBA" id="ARBA00023012"/>
    </source>
</evidence>
<evidence type="ECO:0000313" key="11">
    <source>
        <dbReference type="Proteomes" id="UP001595715"/>
    </source>
</evidence>
<evidence type="ECO:0000256" key="7">
    <source>
        <dbReference type="SAM" id="MobiDB-lite"/>
    </source>
</evidence>
<dbReference type="Gene3D" id="1.10.287.130">
    <property type="match status" value="1"/>
</dbReference>
<dbReference type="PANTHER" id="PTHR40448">
    <property type="entry name" value="TWO-COMPONENT SENSOR HISTIDINE KINASE"/>
    <property type="match status" value="1"/>
</dbReference>
<dbReference type="SUPFAM" id="SSF55874">
    <property type="entry name" value="ATPase domain of HSP90 chaperone/DNA topoisomerase II/histidine kinase"/>
    <property type="match status" value="1"/>
</dbReference>
<dbReference type="Pfam" id="PF14689">
    <property type="entry name" value="SPOB_a"/>
    <property type="match status" value="1"/>
</dbReference>
<dbReference type="SUPFAM" id="SSF55890">
    <property type="entry name" value="Sporulation response regulatory protein Spo0B"/>
    <property type="match status" value="1"/>
</dbReference>
<evidence type="ECO:0000256" key="3">
    <source>
        <dbReference type="ARBA" id="ARBA00022741"/>
    </source>
</evidence>
<feature type="transmembrane region" description="Helical" evidence="8">
    <location>
        <begin position="43"/>
        <end position="61"/>
    </location>
</feature>
<keyword evidence="8" id="KW-0812">Transmembrane</keyword>
<keyword evidence="4 10" id="KW-0418">Kinase</keyword>
<dbReference type="InterPro" id="IPR016120">
    <property type="entry name" value="Sig_transdc_His_kin_SpoOB"/>
</dbReference>
<feature type="transmembrane region" description="Helical" evidence="8">
    <location>
        <begin position="67"/>
        <end position="83"/>
    </location>
</feature>